<reference evidence="1 2" key="1">
    <citation type="journal article" date="2016" name="Nat. Commun.">
        <title>Thousands of microbial genomes shed light on interconnected biogeochemical processes in an aquifer system.</title>
        <authorList>
            <person name="Anantharaman K."/>
            <person name="Brown C.T."/>
            <person name="Hug L.A."/>
            <person name="Sharon I."/>
            <person name="Castelle C.J."/>
            <person name="Probst A.J."/>
            <person name="Thomas B.C."/>
            <person name="Singh A."/>
            <person name="Wilkins M.J."/>
            <person name="Karaoz U."/>
            <person name="Brodie E.L."/>
            <person name="Williams K.H."/>
            <person name="Hubbard S.S."/>
            <person name="Banfield J.F."/>
        </authorList>
    </citation>
    <scope>NUCLEOTIDE SEQUENCE [LARGE SCALE GENOMIC DNA]</scope>
</reference>
<dbReference type="Proteomes" id="UP000177026">
    <property type="component" value="Unassembled WGS sequence"/>
</dbReference>
<accession>A0A1F7GLF8</accession>
<evidence type="ECO:0000313" key="1">
    <source>
        <dbReference type="EMBL" id="OGK19625.1"/>
    </source>
</evidence>
<organism evidence="1 2">
    <name type="scientific">Candidatus Roizmanbacteria bacterium RIFCSPHIGHO2_01_FULL_39_8</name>
    <dbReference type="NCBI Taxonomy" id="1802033"/>
    <lineage>
        <taxon>Bacteria</taxon>
        <taxon>Candidatus Roizmaniibacteriota</taxon>
    </lineage>
</organism>
<dbReference type="AlphaFoldDB" id="A0A1F7GLF8"/>
<protein>
    <submittedName>
        <fullName evidence="1">Uncharacterized protein</fullName>
    </submittedName>
</protein>
<comment type="caution">
    <text evidence="1">The sequence shown here is derived from an EMBL/GenBank/DDBJ whole genome shotgun (WGS) entry which is preliminary data.</text>
</comment>
<name>A0A1F7GLF8_9BACT</name>
<gene>
    <name evidence="1" type="ORF">A2866_06665</name>
</gene>
<evidence type="ECO:0000313" key="2">
    <source>
        <dbReference type="Proteomes" id="UP000177026"/>
    </source>
</evidence>
<sequence length="74" mass="7754">MAGTVNNPSFAPNKDLRTPTSNLVVVVGEHERPANVALVVVKPALPALLSENFLPDPADTSDGLARLKAKFGGF</sequence>
<proteinExistence type="predicted"/>
<dbReference type="EMBL" id="MFZI01000045">
    <property type="protein sequence ID" value="OGK19625.1"/>
    <property type="molecule type" value="Genomic_DNA"/>
</dbReference>